<evidence type="ECO:0000313" key="1">
    <source>
        <dbReference type="EMBL" id="QFS47936.1"/>
    </source>
</evidence>
<proteinExistence type="predicted"/>
<name>A0A5P8W6Q8_9NOSO</name>
<dbReference type="Proteomes" id="UP000326678">
    <property type="component" value="Chromosome Gxm1"/>
</dbReference>
<dbReference type="AlphaFoldDB" id="A0A5P8W6Q8"/>
<protein>
    <submittedName>
        <fullName evidence="1">Uncharacterized protein</fullName>
    </submittedName>
</protein>
<dbReference type="EMBL" id="CP045226">
    <property type="protein sequence ID" value="QFS47936.1"/>
    <property type="molecule type" value="Genomic_DNA"/>
</dbReference>
<sequence length="50" mass="5826">MNKFFQCVIDKNLFAALIIAKKNAEVIDIQKAKKTINNITQYGSVKDFWY</sequence>
<evidence type="ECO:0000313" key="2">
    <source>
        <dbReference type="Proteomes" id="UP000326678"/>
    </source>
</evidence>
<organism evidence="1 2">
    <name type="scientific">Nostoc sphaeroides CCNUC1</name>
    <dbReference type="NCBI Taxonomy" id="2653204"/>
    <lineage>
        <taxon>Bacteria</taxon>
        <taxon>Bacillati</taxon>
        <taxon>Cyanobacteriota</taxon>
        <taxon>Cyanophyceae</taxon>
        <taxon>Nostocales</taxon>
        <taxon>Nostocaceae</taxon>
        <taxon>Nostoc</taxon>
    </lineage>
</organism>
<accession>A0A5P8W6Q8</accession>
<dbReference type="KEGG" id="nsh:GXM_05428"/>
<gene>
    <name evidence="1" type="ORF">GXM_05428</name>
</gene>
<reference evidence="1 2" key="1">
    <citation type="submission" date="2019-10" db="EMBL/GenBank/DDBJ databases">
        <title>Genomic and transcriptomic insights into the perfect genentic adaptation of a filamentous nitrogen-fixing cyanobacterium to rice fields.</title>
        <authorList>
            <person name="Chen Z."/>
        </authorList>
    </citation>
    <scope>NUCLEOTIDE SEQUENCE [LARGE SCALE GENOMIC DNA]</scope>
    <source>
        <strain evidence="1">CCNUC1</strain>
    </source>
</reference>
<keyword evidence="2" id="KW-1185">Reference proteome</keyword>